<feature type="region of interest" description="Disordered" evidence="1">
    <location>
        <begin position="81"/>
        <end position="125"/>
    </location>
</feature>
<protein>
    <submittedName>
        <fullName evidence="2">Uncharacterized protein</fullName>
    </submittedName>
</protein>
<gene>
    <name evidence="2" type="ORF">chiPu_0026502</name>
</gene>
<evidence type="ECO:0000313" key="3">
    <source>
        <dbReference type="Proteomes" id="UP000287033"/>
    </source>
</evidence>
<proteinExistence type="predicted"/>
<sequence length="125" mass="13605">MRVKCRWEKLSSFSQRCAHLPCWLSLCAEAALSPCLPSPGACTLSRKSPVPRGRGARTGAYLEPGTALTVCHGVWAKEEPAAGAPRVSQPRSAPLTSPAAESFRETKTKAPDLEPREGHFLRERH</sequence>
<keyword evidence="3" id="KW-1185">Reference proteome</keyword>
<comment type="caution">
    <text evidence="2">The sequence shown here is derived from an EMBL/GenBank/DDBJ whole genome shotgun (WGS) entry which is preliminary data.</text>
</comment>
<dbReference type="Proteomes" id="UP000287033">
    <property type="component" value="Unassembled WGS sequence"/>
</dbReference>
<dbReference type="AlphaFoldDB" id="A0A401TJN2"/>
<dbReference type="EMBL" id="BEZZ01081120">
    <property type="protein sequence ID" value="GCC42862.1"/>
    <property type="molecule type" value="Genomic_DNA"/>
</dbReference>
<evidence type="ECO:0000256" key="1">
    <source>
        <dbReference type="SAM" id="MobiDB-lite"/>
    </source>
</evidence>
<reference evidence="2 3" key="1">
    <citation type="journal article" date="2018" name="Nat. Ecol. Evol.">
        <title>Shark genomes provide insights into elasmobranch evolution and the origin of vertebrates.</title>
        <authorList>
            <person name="Hara Y"/>
            <person name="Yamaguchi K"/>
            <person name="Onimaru K"/>
            <person name="Kadota M"/>
            <person name="Koyanagi M"/>
            <person name="Keeley SD"/>
            <person name="Tatsumi K"/>
            <person name="Tanaka K"/>
            <person name="Motone F"/>
            <person name="Kageyama Y"/>
            <person name="Nozu R"/>
            <person name="Adachi N"/>
            <person name="Nishimura O"/>
            <person name="Nakagawa R"/>
            <person name="Tanegashima C"/>
            <person name="Kiyatake I"/>
            <person name="Matsumoto R"/>
            <person name="Murakumo K"/>
            <person name="Nishida K"/>
            <person name="Terakita A"/>
            <person name="Kuratani S"/>
            <person name="Sato K"/>
            <person name="Hyodo S Kuraku.S."/>
        </authorList>
    </citation>
    <scope>NUCLEOTIDE SEQUENCE [LARGE SCALE GENOMIC DNA]</scope>
</reference>
<accession>A0A401TJN2</accession>
<name>A0A401TJN2_CHIPU</name>
<evidence type="ECO:0000313" key="2">
    <source>
        <dbReference type="EMBL" id="GCC42862.1"/>
    </source>
</evidence>
<organism evidence="2 3">
    <name type="scientific">Chiloscyllium punctatum</name>
    <name type="common">Brownbanded bambooshark</name>
    <name type="synonym">Hemiscyllium punctatum</name>
    <dbReference type="NCBI Taxonomy" id="137246"/>
    <lineage>
        <taxon>Eukaryota</taxon>
        <taxon>Metazoa</taxon>
        <taxon>Chordata</taxon>
        <taxon>Craniata</taxon>
        <taxon>Vertebrata</taxon>
        <taxon>Chondrichthyes</taxon>
        <taxon>Elasmobranchii</taxon>
        <taxon>Galeomorphii</taxon>
        <taxon>Galeoidea</taxon>
        <taxon>Orectolobiformes</taxon>
        <taxon>Hemiscylliidae</taxon>
        <taxon>Chiloscyllium</taxon>
    </lineage>
</organism>
<feature type="compositionally biased region" description="Basic and acidic residues" evidence="1">
    <location>
        <begin position="102"/>
        <end position="125"/>
    </location>
</feature>